<evidence type="ECO:0000256" key="1">
    <source>
        <dbReference type="SAM" id="MobiDB-lite"/>
    </source>
</evidence>
<dbReference type="EMBL" id="AP018174">
    <property type="protein sequence ID" value="BAY19119.1"/>
    <property type="molecule type" value="Genomic_DNA"/>
</dbReference>
<evidence type="ECO:0000259" key="2">
    <source>
        <dbReference type="Pfam" id="PF08239"/>
    </source>
</evidence>
<dbReference type="InterPro" id="IPR003646">
    <property type="entry name" value="SH3-like_bac-type"/>
</dbReference>
<dbReference type="AlphaFoldDB" id="A0A1Z4GNR0"/>
<protein>
    <recommendedName>
        <fullName evidence="2">SH3b domain-containing protein</fullName>
    </recommendedName>
</protein>
<name>A0A1Z4GNR0_9CYAN</name>
<proteinExistence type="predicted"/>
<feature type="region of interest" description="Disordered" evidence="1">
    <location>
        <begin position="41"/>
        <end position="85"/>
    </location>
</feature>
<keyword evidence="4" id="KW-1185">Reference proteome</keyword>
<dbReference type="OrthoDB" id="573524at2"/>
<accession>A0A1Z4GNR0</accession>
<gene>
    <name evidence="3" type="ORF">NIES21_49780</name>
</gene>
<reference evidence="3 4" key="1">
    <citation type="submission" date="2017-06" db="EMBL/GenBank/DDBJ databases">
        <title>Genome sequencing of cyanobaciteial culture collection at National Institute for Environmental Studies (NIES).</title>
        <authorList>
            <person name="Hirose Y."/>
            <person name="Shimura Y."/>
            <person name="Fujisawa T."/>
            <person name="Nakamura Y."/>
            <person name="Kawachi M."/>
        </authorList>
    </citation>
    <scope>NUCLEOTIDE SEQUENCE [LARGE SCALE GENOMIC DNA]</scope>
    <source>
        <strain evidence="3 4">NIES-21</strain>
    </source>
</reference>
<feature type="domain" description="SH3b" evidence="2">
    <location>
        <begin position="94"/>
        <end position="143"/>
    </location>
</feature>
<organism evidence="3 4">
    <name type="scientific">Anabaenopsis circularis NIES-21</name>
    <dbReference type="NCBI Taxonomy" id="1085406"/>
    <lineage>
        <taxon>Bacteria</taxon>
        <taxon>Bacillati</taxon>
        <taxon>Cyanobacteriota</taxon>
        <taxon>Cyanophyceae</taxon>
        <taxon>Nostocales</taxon>
        <taxon>Nodulariaceae</taxon>
        <taxon>Anabaenopsis</taxon>
    </lineage>
</organism>
<evidence type="ECO:0000313" key="3">
    <source>
        <dbReference type="EMBL" id="BAY19119.1"/>
    </source>
</evidence>
<dbReference type="Gene3D" id="2.30.30.40">
    <property type="entry name" value="SH3 Domains"/>
    <property type="match status" value="1"/>
</dbReference>
<evidence type="ECO:0000313" key="4">
    <source>
        <dbReference type="Proteomes" id="UP000218287"/>
    </source>
</evidence>
<dbReference type="Pfam" id="PF08239">
    <property type="entry name" value="SH3_3"/>
    <property type="match status" value="1"/>
</dbReference>
<sequence>MLSGLLKLILGFVLAIAVLLGTGLTVALYFVNQTAIPPNKPIFANDNPSVKNQTTKEAKDESTLTPESEPTPTPTPTKQLPPGAYQGRVTWSEGLSLRAEPNQEAEKLGGVTFNQKITVLEENPDKTWVKIRPEGSEQEGWVKIGNIERVN</sequence>
<dbReference type="Proteomes" id="UP000218287">
    <property type="component" value="Chromosome"/>
</dbReference>